<dbReference type="FunFam" id="3.30.420.10:FF:000114">
    <property type="entry name" value="Werner Syndrome-like exonuclease"/>
    <property type="match status" value="1"/>
</dbReference>
<dbReference type="GO" id="GO:0006139">
    <property type="term" value="P:nucleobase-containing compound metabolic process"/>
    <property type="evidence" value="ECO:0007669"/>
    <property type="project" value="InterPro"/>
</dbReference>
<name>A0AA38F3N5_TAXCH</name>
<evidence type="ECO:0000313" key="13">
    <source>
        <dbReference type="Proteomes" id="UP000824469"/>
    </source>
</evidence>
<evidence type="ECO:0000256" key="6">
    <source>
        <dbReference type="ARBA" id="ARBA00022842"/>
    </source>
</evidence>
<dbReference type="InterPro" id="IPR036397">
    <property type="entry name" value="RNaseH_sf"/>
</dbReference>
<dbReference type="CDD" id="cd06141">
    <property type="entry name" value="WRN_exo"/>
    <property type="match status" value="1"/>
</dbReference>
<evidence type="ECO:0000256" key="9">
    <source>
        <dbReference type="ARBA" id="ARBA00042761"/>
    </source>
</evidence>
<feature type="region of interest" description="Disordered" evidence="10">
    <location>
        <begin position="42"/>
        <end position="77"/>
    </location>
</feature>
<protein>
    <recommendedName>
        <fullName evidence="8">3'-5' exonuclease</fullName>
    </recommendedName>
    <alternativeName>
        <fullName evidence="9">Werner Syndrome-like exonuclease</fullName>
    </alternativeName>
</protein>
<feature type="compositionally biased region" description="Polar residues" evidence="10">
    <location>
        <begin position="66"/>
        <end position="75"/>
    </location>
</feature>
<sequence length="316" mass="35683">MMAALTSSSEDFVIPIEWVDDVEFQAIENALAQATSAYKRLKTSHPDAKPDIQNADSVGRRLPGWAQNSSNSRAYHNSDENLYSVNNTSNNNQAAEHQRFETRQFSSLSHSWLFSRPHYRPTPKPIVPKINFGGRIVYSRLQSEVEKASMELLQIVNSKKSNIEGRVPMGLDLEWKPFYNRPGEIFSKAAVLQICLDANRCDVMHIIHSGIPPGLQSLLEDESSVKVGVCIGGDAAKMQKDYNVHVREIEDLAAIACRKLRPPRKWSLSCLCEKLTGKEVDKPKNIRCGNWEVDNLNIPQLQYAATDAYASWYLYE</sequence>
<dbReference type="Proteomes" id="UP000824469">
    <property type="component" value="Unassembled WGS sequence"/>
</dbReference>
<feature type="non-terminal residue" evidence="12">
    <location>
        <position position="316"/>
    </location>
</feature>
<keyword evidence="7" id="KW-0539">Nucleus</keyword>
<dbReference type="GO" id="GO:0008408">
    <property type="term" value="F:3'-5' exonuclease activity"/>
    <property type="evidence" value="ECO:0007669"/>
    <property type="project" value="InterPro"/>
</dbReference>
<keyword evidence="4" id="KW-0378">Hydrolase</keyword>
<keyword evidence="5" id="KW-0269">Exonuclease</keyword>
<evidence type="ECO:0000256" key="3">
    <source>
        <dbReference type="ARBA" id="ARBA00022723"/>
    </source>
</evidence>
<proteinExistence type="predicted"/>
<keyword evidence="2" id="KW-0540">Nuclease</keyword>
<dbReference type="PANTHER" id="PTHR13620:SF109">
    <property type="entry name" value="3'-5' EXONUCLEASE"/>
    <property type="match status" value="1"/>
</dbReference>
<evidence type="ECO:0000313" key="12">
    <source>
        <dbReference type="EMBL" id="KAH9288368.1"/>
    </source>
</evidence>
<evidence type="ECO:0000256" key="8">
    <source>
        <dbReference type="ARBA" id="ARBA00040531"/>
    </source>
</evidence>
<feature type="domain" description="3'-5' exonuclease" evidence="11">
    <location>
        <begin position="150"/>
        <end position="316"/>
    </location>
</feature>
<dbReference type="InterPro" id="IPR012337">
    <property type="entry name" value="RNaseH-like_sf"/>
</dbReference>
<accession>A0AA38F3N5</accession>
<dbReference type="SUPFAM" id="SSF53098">
    <property type="entry name" value="Ribonuclease H-like"/>
    <property type="match status" value="1"/>
</dbReference>
<dbReference type="GO" id="GO:0003676">
    <property type="term" value="F:nucleic acid binding"/>
    <property type="evidence" value="ECO:0007669"/>
    <property type="project" value="InterPro"/>
</dbReference>
<organism evidence="12 13">
    <name type="scientific">Taxus chinensis</name>
    <name type="common">Chinese yew</name>
    <name type="synonym">Taxus wallichiana var. chinensis</name>
    <dbReference type="NCBI Taxonomy" id="29808"/>
    <lineage>
        <taxon>Eukaryota</taxon>
        <taxon>Viridiplantae</taxon>
        <taxon>Streptophyta</taxon>
        <taxon>Embryophyta</taxon>
        <taxon>Tracheophyta</taxon>
        <taxon>Spermatophyta</taxon>
        <taxon>Pinopsida</taxon>
        <taxon>Pinidae</taxon>
        <taxon>Conifers II</taxon>
        <taxon>Cupressales</taxon>
        <taxon>Taxaceae</taxon>
        <taxon>Taxus</taxon>
    </lineage>
</organism>
<dbReference type="AlphaFoldDB" id="A0AA38F3N5"/>
<evidence type="ECO:0000256" key="7">
    <source>
        <dbReference type="ARBA" id="ARBA00023242"/>
    </source>
</evidence>
<dbReference type="SMART" id="SM00474">
    <property type="entry name" value="35EXOc"/>
    <property type="match status" value="1"/>
</dbReference>
<evidence type="ECO:0000256" key="4">
    <source>
        <dbReference type="ARBA" id="ARBA00022801"/>
    </source>
</evidence>
<dbReference type="InterPro" id="IPR051132">
    <property type="entry name" value="3-5_Exonuclease_domain"/>
</dbReference>
<gene>
    <name evidence="12" type="ORF">KI387_032485</name>
</gene>
<comment type="subcellular location">
    <subcellularLocation>
        <location evidence="1">Nucleus</location>
    </subcellularLocation>
</comment>
<dbReference type="EMBL" id="JAHRHJ020003813">
    <property type="protein sequence ID" value="KAH9288368.1"/>
    <property type="molecule type" value="Genomic_DNA"/>
</dbReference>
<comment type="caution">
    <text evidence="12">The sequence shown here is derived from an EMBL/GenBank/DDBJ whole genome shotgun (WGS) entry which is preliminary data.</text>
</comment>
<evidence type="ECO:0000256" key="1">
    <source>
        <dbReference type="ARBA" id="ARBA00004123"/>
    </source>
</evidence>
<dbReference type="GO" id="GO:0046872">
    <property type="term" value="F:metal ion binding"/>
    <property type="evidence" value="ECO:0007669"/>
    <property type="project" value="UniProtKB-KW"/>
</dbReference>
<evidence type="ECO:0000259" key="11">
    <source>
        <dbReference type="SMART" id="SM00474"/>
    </source>
</evidence>
<dbReference type="Pfam" id="PF01612">
    <property type="entry name" value="DNA_pol_A_exo1"/>
    <property type="match status" value="1"/>
</dbReference>
<dbReference type="InterPro" id="IPR002562">
    <property type="entry name" value="3'-5'_exonuclease_dom"/>
</dbReference>
<dbReference type="OMA" id="WAIHATR"/>
<evidence type="ECO:0000256" key="2">
    <source>
        <dbReference type="ARBA" id="ARBA00022722"/>
    </source>
</evidence>
<keyword evidence="3" id="KW-0479">Metal-binding</keyword>
<evidence type="ECO:0000256" key="5">
    <source>
        <dbReference type="ARBA" id="ARBA00022839"/>
    </source>
</evidence>
<reference evidence="12 13" key="1">
    <citation type="journal article" date="2021" name="Nat. Plants">
        <title>The Taxus genome provides insights into paclitaxel biosynthesis.</title>
        <authorList>
            <person name="Xiong X."/>
            <person name="Gou J."/>
            <person name="Liao Q."/>
            <person name="Li Y."/>
            <person name="Zhou Q."/>
            <person name="Bi G."/>
            <person name="Li C."/>
            <person name="Du R."/>
            <person name="Wang X."/>
            <person name="Sun T."/>
            <person name="Guo L."/>
            <person name="Liang H."/>
            <person name="Lu P."/>
            <person name="Wu Y."/>
            <person name="Zhang Z."/>
            <person name="Ro D.K."/>
            <person name="Shang Y."/>
            <person name="Huang S."/>
            <person name="Yan J."/>
        </authorList>
    </citation>
    <scope>NUCLEOTIDE SEQUENCE [LARGE SCALE GENOMIC DNA]</scope>
    <source>
        <strain evidence="12">Ta-2019</strain>
    </source>
</reference>
<keyword evidence="6" id="KW-0460">Magnesium</keyword>
<keyword evidence="13" id="KW-1185">Reference proteome</keyword>
<dbReference type="PANTHER" id="PTHR13620">
    <property type="entry name" value="3-5 EXONUCLEASE"/>
    <property type="match status" value="1"/>
</dbReference>
<dbReference type="GO" id="GO:0005634">
    <property type="term" value="C:nucleus"/>
    <property type="evidence" value="ECO:0007669"/>
    <property type="project" value="UniProtKB-SubCell"/>
</dbReference>
<dbReference type="Gene3D" id="3.30.420.10">
    <property type="entry name" value="Ribonuclease H-like superfamily/Ribonuclease H"/>
    <property type="match status" value="1"/>
</dbReference>
<evidence type="ECO:0000256" key="10">
    <source>
        <dbReference type="SAM" id="MobiDB-lite"/>
    </source>
</evidence>